<feature type="binding site" evidence="7">
    <location>
        <position position="32"/>
    </location>
    <ligand>
        <name>L-tyrosine</name>
        <dbReference type="ChEBI" id="CHEBI:58315"/>
    </ligand>
</feature>
<evidence type="ECO:0000256" key="8">
    <source>
        <dbReference type="PROSITE-ProRule" id="PRU00182"/>
    </source>
</evidence>
<evidence type="ECO:0000256" key="4">
    <source>
        <dbReference type="ARBA" id="ARBA00022917"/>
    </source>
</evidence>
<feature type="short sequence motif" description="'HIGH' region" evidence="7">
    <location>
        <begin position="37"/>
        <end position="46"/>
    </location>
</feature>
<dbReference type="STRING" id="525909.Afer_1624"/>
<dbReference type="SUPFAM" id="SSF52374">
    <property type="entry name" value="Nucleotidylyl transferase"/>
    <property type="match status" value="1"/>
</dbReference>
<dbReference type="GO" id="GO:0003723">
    <property type="term" value="F:RNA binding"/>
    <property type="evidence" value="ECO:0007669"/>
    <property type="project" value="UniProtKB-KW"/>
</dbReference>
<keyword evidence="4 7" id="KW-0648">Protein biosynthesis</keyword>
<dbReference type="InterPro" id="IPR002942">
    <property type="entry name" value="S4_RNA-bd"/>
</dbReference>
<dbReference type="Gene3D" id="3.40.50.620">
    <property type="entry name" value="HUPs"/>
    <property type="match status" value="1"/>
</dbReference>
<dbReference type="NCBIfam" id="TIGR00234">
    <property type="entry name" value="tyrS"/>
    <property type="match status" value="1"/>
</dbReference>
<accession>C7M0N3</accession>
<evidence type="ECO:0000256" key="1">
    <source>
        <dbReference type="ARBA" id="ARBA00022598"/>
    </source>
</evidence>
<dbReference type="InterPro" id="IPR036986">
    <property type="entry name" value="S4_RNA-bd_sf"/>
</dbReference>
<dbReference type="EC" id="6.1.1.1" evidence="7"/>
<feature type="domain" description="RNA-binding S4" evidence="9">
    <location>
        <begin position="348"/>
        <end position="386"/>
    </location>
</feature>
<dbReference type="GO" id="GO:0004831">
    <property type="term" value="F:tyrosine-tRNA ligase activity"/>
    <property type="evidence" value="ECO:0007669"/>
    <property type="project" value="UniProtKB-UniRule"/>
</dbReference>
<feature type="binding site" evidence="7">
    <location>
        <position position="167"/>
    </location>
    <ligand>
        <name>L-tyrosine</name>
        <dbReference type="ChEBI" id="CHEBI:58315"/>
    </ligand>
</feature>
<comment type="catalytic activity">
    <reaction evidence="6 7">
        <text>tRNA(Tyr) + L-tyrosine + ATP = L-tyrosyl-tRNA(Tyr) + AMP + diphosphate + H(+)</text>
        <dbReference type="Rhea" id="RHEA:10220"/>
        <dbReference type="Rhea" id="RHEA-COMP:9706"/>
        <dbReference type="Rhea" id="RHEA-COMP:9707"/>
        <dbReference type="ChEBI" id="CHEBI:15378"/>
        <dbReference type="ChEBI" id="CHEBI:30616"/>
        <dbReference type="ChEBI" id="CHEBI:33019"/>
        <dbReference type="ChEBI" id="CHEBI:58315"/>
        <dbReference type="ChEBI" id="CHEBI:78442"/>
        <dbReference type="ChEBI" id="CHEBI:78536"/>
        <dbReference type="ChEBI" id="CHEBI:456215"/>
        <dbReference type="EC" id="6.1.1.1"/>
    </reaction>
</comment>
<keyword evidence="11" id="KW-1185">Reference proteome</keyword>
<keyword evidence="8" id="KW-0694">RNA-binding</keyword>
<evidence type="ECO:0000256" key="5">
    <source>
        <dbReference type="ARBA" id="ARBA00023146"/>
    </source>
</evidence>
<dbReference type="CDD" id="cd00165">
    <property type="entry name" value="S4"/>
    <property type="match status" value="1"/>
</dbReference>
<dbReference type="PANTHER" id="PTHR11766">
    <property type="entry name" value="TYROSYL-TRNA SYNTHETASE"/>
    <property type="match status" value="1"/>
</dbReference>
<dbReference type="KEGG" id="afo:Afer_1624"/>
<dbReference type="HOGENOM" id="CLU_024003_0_2_11"/>
<dbReference type="InterPro" id="IPR002305">
    <property type="entry name" value="aa-tRNA-synth_Ic"/>
</dbReference>
<evidence type="ECO:0000259" key="9">
    <source>
        <dbReference type="Pfam" id="PF01479"/>
    </source>
</evidence>
<keyword evidence="5 7" id="KW-0030">Aminoacyl-tRNA synthetase</keyword>
<gene>
    <name evidence="7" type="primary">tyrS</name>
    <name evidence="10" type="ordered locus">Afer_1624</name>
</gene>
<comment type="subunit">
    <text evidence="7">Homodimer.</text>
</comment>
<dbReference type="HAMAP" id="MF_02006">
    <property type="entry name" value="Tyr_tRNA_synth_type1"/>
    <property type="match status" value="1"/>
</dbReference>
<dbReference type="Pfam" id="PF01479">
    <property type="entry name" value="S4"/>
    <property type="match status" value="1"/>
</dbReference>
<dbReference type="GO" id="GO:0005829">
    <property type="term" value="C:cytosol"/>
    <property type="evidence" value="ECO:0007669"/>
    <property type="project" value="TreeGrafter"/>
</dbReference>
<comment type="similarity">
    <text evidence="7">Belongs to the class-I aminoacyl-tRNA synthetase family. TyrS type 1 subfamily.</text>
</comment>
<dbReference type="Proteomes" id="UP000000771">
    <property type="component" value="Chromosome"/>
</dbReference>
<dbReference type="eggNOG" id="COG0162">
    <property type="taxonomic scope" value="Bacteria"/>
</dbReference>
<name>C7M0N3_ACIFD</name>
<dbReference type="InterPro" id="IPR024088">
    <property type="entry name" value="Tyr-tRNA-ligase_bac-type"/>
</dbReference>
<dbReference type="OrthoDB" id="9804243at2"/>
<sequence length="411" mass="44989">MSLAEELRWRGAVQDASAPLEQLLDAGPRVFYIGFDPTADSLHVGNLLGIVLARRLIDAGHRAILVAGGATGMIGDPSGRSSERVLLDPATLRHNTARIAGQLQRLLGDVVPGAVTLEDNRTWLEPLTLIGFLRDIGKHVPVSAMLARESIRTRLGGEGLSFTEFSYMILQAVDFVELHRRYGCTLQLGGSDQWGNIAAGIDLVRRLDGHEVHGLTWPLVTKADGTKFGKSMGGNVWLDEDRTSPYELYQFFVRAEDQKVMEYVALYTFLSFDEIAALRTAHEDDPSRRIAHRRLAWEVVRFVHGEAAADQAAEAARALFEGGRAEAGAPVVTLERAAFGDGIDVIDLALAAGLARSRSEARRLIAQGGLYVDGRRALEGQRVSQADLTDGHLTLRRGKRDWVVVRLNDAN</sequence>
<dbReference type="GO" id="GO:0006437">
    <property type="term" value="P:tyrosyl-tRNA aminoacylation"/>
    <property type="evidence" value="ECO:0007669"/>
    <property type="project" value="UniProtKB-UniRule"/>
</dbReference>
<dbReference type="PRINTS" id="PR01040">
    <property type="entry name" value="TRNASYNTHTYR"/>
</dbReference>
<dbReference type="EMBL" id="CP001631">
    <property type="protein sequence ID" value="ACU54541.1"/>
    <property type="molecule type" value="Genomic_DNA"/>
</dbReference>
<evidence type="ECO:0000256" key="2">
    <source>
        <dbReference type="ARBA" id="ARBA00022741"/>
    </source>
</evidence>
<feature type="binding site" evidence="7">
    <location>
        <position position="171"/>
    </location>
    <ligand>
        <name>L-tyrosine</name>
        <dbReference type="ChEBI" id="CHEBI:58315"/>
    </ligand>
</feature>
<dbReference type="Pfam" id="PF00579">
    <property type="entry name" value="tRNA-synt_1b"/>
    <property type="match status" value="1"/>
</dbReference>
<dbReference type="GO" id="GO:0005524">
    <property type="term" value="F:ATP binding"/>
    <property type="evidence" value="ECO:0007669"/>
    <property type="project" value="UniProtKB-UniRule"/>
</dbReference>
<evidence type="ECO:0000313" key="10">
    <source>
        <dbReference type="EMBL" id="ACU54541.1"/>
    </source>
</evidence>
<dbReference type="PANTHER" id="PTHR11766:SF0">
    <property type="entry name" value="TYROSINE--TRNA LIGASE, MITOCHONDRIAL"/>
    <property type="match status" value="1"/>
</dbReference>
<dbReference type="RefSeq" id="WP_015799020.1">
    <property type="nucleotide sequence ID" value="NC_013124.1"/>
</dbReference>
<evidence type="ECO:0000256" key="7">
    <source>
        <dbReference type="HAMAP-Rule" id="MF_02006"/>
    </source>
</evidence>
<keyword evidence="2 7" id="KW-0547">Nucleotide-binding</keyword>
<dbReference type="Gene3D" id="3.10.290.10">
    <property type="entry name" value="RNA-binding S4 domain"/>
    <property type="match status" value="1"/>
</dbReference>
<evidence type="ECO:0000256" key="3">
    <source>
        <dbReference type="ARBA" id="ARBA00022840"/>
    </source>
</evidence>
<dbReference type="InterPro" id="IPR002307">
    <property type="entry name" value="Tyr-tRNA-ligase"/>
</dbReference>
<dbReference type="PROSITE" id="PS00178">
    <property type="entry name" value="AA_TRNA_LIGASE_I"/>
    <property type="match status" value="1"/>
</dbReference>
<dbReference type="CDD" id="cd00805">
    <property type="entry name" value="TyrRS_core"/>
    <property type="match status" value="1"/>
</dbReference>
<dbReference type="PROSITE" id="PS50889">
    <property type="entry name" value="S4"/>
    <property type="match status" value="1"/>
</dbReference>
<keyword evidence="1 7" id="KW-0436">Ligase</keyword>
<organism evidence="10 11">
    <name type="scientific">Acidimicrobium ferrooxidans (strain DSM 10331 / JCM 15462 / NBRC 103882 / ICP)</name>
    <dbReference type="NCBI Taxonomy" id="525909"/>
    <lineage>
        <taxon>Bacteria</taxon>
        <taxon>Bacillati</taxon>
        <taxon>Actinomycetota</taxon>
        <taxon>Acidimicrobiia</taxon>
        <taxon>Acidimicrobiales</taxon>
        <taxon>Acidimicrobiaceae</taxon>
        <taxon>Acidimicrobium</taxon>
    </lineage>
</organism>
<evidence type="ECO:0000313" key="11">
    <source>
        <dbReference type="Proteomes" id="UP000000771"/>
    </source>
</evidence>
<dbReference type="AlphaFoldDB" id="C7M0N3"/>
<comment type="subcellular location">
    <subcellularLocation>
        <location evidence="7">Cytoplasm</location>
    </subcellularLocation>
</comment>
<dbReference type="SUPFAM" id="SSF55174">
    <property type="entry name" value="Alpha-L RNA-binding motif"/>
    <property type="match status" value="1"/>
</dbReference>
<dbReference type="FunFam" id="1.10.240.10:FF:000001">
    <property type="entry name" value="Tyrosine--tRNA ligase"/>
    <property type="match status" value="1"/>
</dbReference>
<feature type="short sequence motif" description="'KMSKS' region" evidence="7">
    <location>
        <begin position="227"/>
        <end position="231"/>
    </location>
</feature>
<dbReference type="InterPro" id="IPR001412">
    <property type="entry name" value="aa-tRNA-synth_I_CS"/>
</dbReference>
<protein>
    <recommendedName>
        <fullName evidence="7">Tyrosine--tRNA ligase</fullName>
        <ecNumber evidence="7">6.1.1.1</ecNumber>
    </recommendedName>
    <alternativeName>
        <fullName evidence="7">Tyrosyl-tRNA synthetase</fullName>
        <shortName evidence="7">TyrRS</shortName>
    </alternativeName>
</protein>
<comment type="function">
    <text evidence="7">Catalyzes the attachment of tyrosine to tRNA(Tyr) in a two-step reaction: tyrosine is first activated by ATP to form Tyr-AMP and then transferred to the acceptor end of tRNA(Tyr).</text>
</comment>
<dbReference type="InterPro" id="IPR014729">
    <property type="entry name" value="Rossmann-like_a/b/a_fold"/>
</dbReference>
<reference evidence="10 11" key="1">
    <citation type="journal article" date="2009" name="Stand. Genomic Sci.">
        <title>Complete genome sequence of Acidimicrobium ferrooxidans type strain (ICP).</title>
        <authorList>
            <person name="Clum A."/>
            <person name="Nolan M."/>
            <person name="Lang E."/>
            <person name="Glavina Del Rio T."/>
            <person name="Tice H."/>
            <person name="Copeland A."/>
            <person name="Cheng J.F."/>
            <person name="Lucas S."/>
            <person name="Chen F."/>
            <person name="Bruce D."/>
            <person name="Goodwin L."/>
            <person name="Pitluck S."/>
            <person name="Ivanova N."/>
            <person name="Mavrommatis K."/>
            <person name="Mikhailova N."/>
            <person name="Pati A."/>
            <person name="Chen A."/>
            <person name="Palaniappan K."/>
            <person name="Goker M."/>
            <person name="Spring S."/>
            <person name="Land M."/>
            <person name="Hauser L."/>
            <person name="Chang Y.J."/>
            <person name="Jeffries C.C."/>
            <person name="Chain P."/>
            <person name="Bristow J."/>
            <person name="Eisen J.A."/>
            <person name="Markowitz V."/>
            <person name="Hugenholtz P."/>
            <person name="Kyrpides N.C."/>
            <person name="Klenk H.P."/>
            <person name="Lapidus A."/>
        </authorList>
    </citation>
    <scope>NUCLEOTIDE SEQUENCE [LARGE SCALE GENOMIC DNA]</scope>
    <source>
        <strain evidence="11">DSM 10331 / JCM 15462 / NBRC 103882 / ICP</strain>
    </source>
</reference>
<feature type="binding site" evidence="7">
    <location>
        <position position="230"/>
    </location>
    <ligand>
        <name>ATP</name>
        <dbReference type="ChEBI" id="CHEBI:30616"/>
    </ligand>
</feature>
<proteinExistence type="inferred from homology"/>
<keyword evidence="7" id="KW-0963">Cytoplasm</keyword>
<dbReference type="Gene3D" id="1.10.240.10">
    <property type="entry name" value="Tyrosyl-Transfer RNA Synthetase"/>
    <property type="match status" value="1"/>
</dbReference>
<evidence type="ECO:0000256" key="6">
    <source>
        <dbReference type="ARBA" id="ARBA00048248"/>
    </source>
</evidence>
<keyword evidence="3 7" id="KW-0067">ATP-binding</keyword>
<dbReference type="InterPro" id="IPR024107">
    <property type="entry name" value="Tyr-tRNA-ligase_bac_1"/>
</dbReference>